<dbReference type="AlphaFoldDB" id="A0A9W4KEI0"/>
<sequence length="303" mass="35327">MIAPTHPFPMSSNMTPSSQRIQLIRMSQQAAIRKPEDDWTGTTDRTERRKLQNRLNQRTYRMRQQNKITEDKAQLHNSKGIVLPPSSTSIRIDRDEKGFTCSIAPRQLHSMMREFEALALESYIRNSPNIDHLLSLSKLNIQRAIIENTRSIGMTMEWMERDDAVSIFNTEVPGFSMLSIPSSLQPTDYQRRIPHHPWLDFFPFHNMRDNLIAVQDIIDDDDLCHDLMAFWDTRNTGASLLVWGPSWEPENWEVTPAFLLKWGFLLKGCEELVMNTNRWRAKRGEKPLDWKTTLTLIYRSPSG</sequence>
<name>A0A9W4KEI0_9EURO</name>
<evidence type="ECO:0000313" key="1">
    <source>
        <dbReference type="EMBL" id="CAG8902125.1"/>
    </source>
</evidence>
<dbReference type="OrthoDB" id="2245989at2759"/>
<gene>
    <name evidence="1" type="ORF">PEGY_LOCUS6728</name>
</gene>
<accession>A0A9W4KEI0</accession>
<dbReference type="InterPro" id="IPR021833">
    <property type="entry name" value="DUF3425"/>
</dbReference>
<dbReference type="EMBL" id="CAJVRC010000872">
    <property type="protein sequence ID" value="CAG8902125.1"/>
    <property type="molecule type" value="Genomic_DNA"/>
</dbReference>
<reference evidence="1" key="1">
    <citation type="submission" date="2021-07" db="EMBL/GenBank/DDBJ databases">
        <authorList>
            <person name="Branca A.L. A."/>
        </authorList>
    </citation>
    <scope>NUCLEOTIDE SEQUENCE</scope>
</reference>
<evidence type="ECO:0008006" key="3">
    <source>
        <dbReference type="Google" id="ProtNLM"/>
    </source>
</evidence>
<protein>
    <recommendedName>
        <fullName evidence="3">BZIP domain-containing protein</fullName>
    </recommendedName>
</protein>
<organism evidence="1 2">
    <name type="scientific">Penicillium egyptiacum</name>
    <dbReference type="NCBI Taxonomy" id="1303716"/>
    <lineage>
        <taxon>Eukaryota</taxon>
        <taxon>Fungi</taxon>
        <taxon>Dikarya</taxon>
        <taxon>Ascomycota</taxon>
        <taxon>Pezizomycotina</taxon>
        <taxon>Eurotiomycetes</taxon>
        <taxon>Eurotiomycetidae</taxon>
        <taxon>Eurotiales</taxon>
        <taxon>Aspergillaceae</taxon>
        <taxon>Penicillium</taxon>
    </lineage>
</organism>
<dbReference type="PANTHER" id="PTHR38116">
    <property type="entry name" value="CHROMOSOME 7, WHOLE GENOME SHOTGUN SEQUENCE"/>
    <property type="match status" value="1"/>
</dbReference>
<dbReference type="Gene3D" id="1.20.5.170">
    <property type="match status" value="1"/>
</dbReference>
<dbReference type="PANTHER" id="PTHR38116:SF1">
    <property type="entry name" value="BZIP DOMAIN-CONTAINING PROTEIN"/>
    <property type="match status" value="1"/>
</dbReference>
<comment type="caution">
    <text evidence="1">The sequence shown here is derived from an EMBL/GenBank/DDBJ whole genome shotgun (WGS) entry which is preliminary data.</text>
</comment>
<dbReference type="Proteomes" id="UP001154252">
    <property type="component" value="Unassembled WGS sequence"/>
</dbReference>
<dbReference type="CDD" id="cd14688">
    <property type="entry name" value="bZIP_YAP"/>
    <property type="match status" value="1"/>
</dbReference>
<proteinExistence type="predicted"/>
<dbReference type="Pfam" id="PF11905">
    <property type="entry name" value="DUF3425"/>
    <property type="match status" value="1"/>
</dbReference>
<keyword evidence="2" id="KW-1185">Reference proteome</keyword>
<evidence type="ECO:0000313" key="2">
    <source>
        <dbReference type="Proteomes" id="UP001154252"/>
    </source>
</evidence>